<name>A0A8X6W6R1_TRICX</name>
<protein>
    <submittedName>
        <fullName evidence="1">Uncharacterized protein</fullName>
    </submittedName>
</protein>
<reference evidence="1" key="1">
    <citation type="submission" date="2020-08" db="EMBL/GenBank/DDBJ databases">
        <title>Multicomponent nature underlies the extraordinary mechanical properties of spider dragline silk.</title>
        <authorList>
            <person name="Kono N."/>
            <person name="Nakamura H."/>
            <person name="Mori M."/>
            <person name="Yoshida Y."/>
            <person name="Ohtoshi R."/>
            <person name="Malay A.D."/>
            <person name="Moran D.A.P."/>
            <person name="Tomita M."/>
            <person name="Numata K."/>
            <person name="Arakawa K."/>
        </authorList>
    </citation>
    <scope>NUCLEOTIDE SEQUENCE</scope>
</reference>
<gene>
    <name evidence="1" type="primary">X975_02288</name>
    <name evidence="1" type="ORF">TNCV_4724431</name>
</gene>
<keyword evidence="2" id="KW-1185">Reference proteome</keyword>
<proteinExistence type="predicted"/>
<accession>A0A8X6W6R1</accession>
<evidence type="ECO:0000313" key="2">
    <source>
        <dbReference type="Proteomes" id="UP000887159"/>
    </source>
</evidence>
<dbReference type="Proteomes" id="UP000887159">
    <property type="component" value="Unassembled WGS sequence"/>
</dbReference>
<sequence>MWLQDIMVPRINTGGDCIAGNCPPYHLTSCGKVQFPHAQHHSKQRRRWVGAKFSTRNGRRDPKCPSAGRLRMFREDTGAPTGGATCAWMVADEAVGCTRALLTMWRSSQRLVCRGVLSLVFMQMTFLRSTGFSTSSQHNQSGLTDKLLV</sequence>
<organism evidence="1 2">
    <name type="scientific">Trichonephila clavipes</name>
    <name type="common">Golden silk orbweaver</name>
    <name type="synonym">Nephila clavipes</name>
    <dbReference type="NCBI Taxonomy" id="2585209"/>
    <lineage>
        <taxon>Eukaryota</taxon>
        <taxon>Metazoa</taxon>
        <taxon>Ecdysozoa</taxon>
        <taxon>Arthropoda</taxon>
        <taxon>Chelicerata</taxon>
        <taxon>Arachnida</taxon>
        <taxon>Araneae</taxon>
        <taxon>Araneomorphae</taxon>
        <taxon>Entelegynae</taxon>
        <taxon>Araneoidea</taxon>
        <taxon>Nephilidae</taxon>
        <taxon>Trichonephila</taxon>
    </lineage>
</organism>
<dbReference type="AlphaFoldDB" id="A0A8X6W6R1"/>
<comment type="caution">
    <text evidence="1">The sequence shown here is derived from an EMBL/GenBank/DDBJ whole genome shotgun (WGS) entry which is preliminary data.</text>
</comment>
<dbReference type="EMBL" id="BMAU01021387">
    <property type="protein sequence ID" value="GFY29315.1"/>
    <property type="molecule type" value="Genomic_DNA"/>
</dbReference>
<evidence type="ECO:0000313" key="1">
    <source>
        <dbReference type="EMBL" id="GFY29315.1"/>
    </source>
</evidence>